<evidence type="ECO:0000313" key="1">
    <source>
        <dbReference type="EMBL" id="KAL2100410.1"/>
    </source>
</evidence>
<evidence type="ECO:0000313" key="2">
    <source>
        <dbReference type="Proteomes" id="UP001591681"/>
    </source>
</evidence>
<reference evidence="1 2" key="1">
    <citation type="submission" date="2024-09" db="EMBL/GenBank/DDBJ databases">
        <title>A chromosome-level genome assembly of Gray's grenadier anchovy, Coilia grayii.</title>
        <authorList>
            <person name="Fu Z."/>
        </authorList>
    </citation>
    <scope>NUCLEOTIDE SEQUENCE [LARGE SCALE GENOMIC DNA]</scope>
    <source>
        <strain evidence="1">G4</strain>
        <tissue evidence="1">Muscle</tissue>
    </source>
</reference>
<dbReference type="SUPFAM" id="SSF52540">
    <property type="entry name" value="P-loop containing nucleoside triphosphate hydrolases"/>
    <property type="match status" value="2"/>
</dbReference>
<dbReference type="PANTHER" id="PTHR14241:SF1">
    <property type="entry name" value="INTERFERON-INDUCED PROTEIN 44-RELATED"/>
    <property type="match status" value="1"/>
</dbReference>
<name>A0ABD1KMJ9_9TELE</name>
<dbReference type="EMBL" id="JBHFQA010000004">
    <property type="protein sequence ID" value="KAL2100410.1"/>
    <property type="molecule type" value="Genomic_DNA"/>
</dbReference>
<gene>
    <name evidence="1" type="ORF">ACEWY4_004804</name>
</gene>
<keyword evidence="2" id="KW-1185">Reference proteome</keyword>
<sequence>MGSPRDQELGWDWRTIDWGNNQSIKKSLLEYKLSGRGPKHLRFLVHGPLAGGKSSVINSISSVLSGRIQVLAQEVPRHGLGSSAPAIFKEYHMKDKDKRPLPFVFSDVPGLTGGHCKEIHPVLLPLRVRAMEKDLIKEMKDIRVHASALGIPQALFVTHVDEFCLLVREDLRRIYSSKNIKTLMQECSNSLGVPMNCIFPVKNYHEQNTLDSNMDSLLLDALKNAVNFARDYVDRLEVGAGMAASTSQLSSAVAQGQHKVTTRSAQGQGSVTGAHLHQSDREFDLEWRNVNWDITARNRMERELREFRLLIPDLKHLCILLHGPVGGGKSSFINSIDSVFQGQVSARALVATGAGASFTKKYKTHTFRNGNSGYLPFVVNDIMGLEEASSAGTHPNDIISALKGHVKSNHKFNPVSPLSVGDPDYNPNPTLSDRVHCLVSVVSMDAFTLMKADNKTIAKMQAVREAASDMDIPQAVVMTMVDKDTLVAEKGLRKIYSSKKIKQKMEMCSTKLGVPMNCIFPVKNYHEETELHLEMDCLILTALRQIVHFAHEYVDSVDV</sequence>
<dbReference type="Gene3D" id="3.40.50.300">
    <property type="entry name" value="P-loop containing nucleotide triphosphate hydrolases"/>
    <property type="match status" value="1"/>
</dbReference>
<dbReference type="Proteomes" id="UP001591681">
    <property type="component" value="Unassembled WGS sequence"/>
</dbReference>
<evidence type="ECO:0008006" key="3">
    <source>
        <dbReference type="Google" id="ProtNLM"/>
    </source>
</evidence>
<protein>
    <recommendedName>
        <fullName evidence="3">Interferon-induced protein 44-like</fullName>
    </recommendedName>
</protein>
<dbReference type="PANTHER" id="PTHR14241">
    <property type="entry name" value="INTERFERON-INDUCED PROTEIN 44"/>
    <property type="match status" value="1"/>
</dbReference>
<comment type="caution">
    <text evidence="1">The sequence shown here is derived from an EMBL/GenBank/DDBJ whole genome shotgun (WGS) entry which is preliminary data.</text>
</comment>
<dbReference type="AlphaFoldDB" id="A0ABD1KMJ9"/>
<organism evidence="1 2">
    <name type="scientific">Coilia grayii</name>
    <name type="common">Gray's grenadier anchovy</name>
    <dbReference type="NCBI Taxonomy" id="363190"/>
    <lineage>
        <taxon>Eukaryota</taxon>
        <taxon>Metazoa</taxon>
        <taxon>Chordata</taxon>
        <taxon>Craniata</taxon>
        <taxon>Vertebrata</taxon>
        <taxon>Euteleostomi</taxon>
        <taxon>Actinopterygii</taxon>
        <taxon>Neopterygii</taxon>
        <taxon>Teleostei</taxon>
        <taxon>Clupei</taxon>
        <taxon>Clupeiformes</taxon>
        <taxon>Clupeoidei</taxon>
        <taxon>Engraulidae</taxon>
        <taxon>Coilinae</taxon>
        <taxon>Coilia</taxon>
    </lineage>
</organism>
<accession>A0ABD1KMJ9</accession>
<proteinExistence type="predicted"/>
<dbReference type="InterPro" id="IPR027417">
    <property type="entry name" value="P-loop_NTPase"/>
</dbReference>